<sequence>MCSGFDTTIACEPDTGHSSEAVCQIQVGSVMDIQRHPFKPAGQLDTGVGCGQHWDELSPMPNWFGTTTGCEPDTNTGSDEYSIGEIKWYCDIHLRIECHIATSKLRQDALRIHYEVQVLVQSLVFATANVSTTMTVFLRQNGYLYTGLNPRARRAGPVRAFHLGEDITGTQWRCDASERSDLMHHKAQ</sequence>
<dbReference type="AlphaFoldDB" id="A0A317SLH5"/>
<accession>A0A317SLH5</accession>
<protein>
    <submittedName>
        <fullName evidence="1">Uncharacterized protein</fullName>
    </submittedName>
</protein>
<keyword evidence="2" id="KW-1185">Reference proteome</keyword>
<organism evidence="1 2">
    <name type="scientific">Tuber magnatum</name>
    <name type="common">white Piedmont truffle</name>
    <dbReference type="NCBI Taxonomy" id="42249"/>
    <lineage>
        <taxon>Eukaryota</taxon>
        <taxon>Fungi</taxon>
        <taxon>Dikarya</taxon>
        <taxon>Ascomycota</taxon>
        <taxon>Pezizomycotina</taxon>
        <taxon>Pezizomycetes</taxon>
        <taxon>Pezizales</taxon>
        <taxon>Tuberaceae</taxon>
        <taxon>Tuber</taxon>
    </lineage>
</organism>
<name>A0A317SLH5_9PEZI</name>
<reference evidence="1 2" key="1">
    <citation type="submission" date="2018-03" db="EMBL/GenBank/DDBJ databases">
        <title>Genomes of Pezizomycetes fungi and the evolution of truffles.</title>
        <authorList>
            <person name="Murat C."/>
            <person name="Payen T."/>
            <person name="Noel B."/>
            <person name="Kuo A."/>
            <person name="Martin F.M."/>
        </authorList>
    </citation>
    <scope>NUCLEOTIDE SEQUENCE [LARGE SCALE GENOMIC DNA]</scope>
    <source>
        <strain evidence="1">091103-1</strain>
    </source>
</reference>
<evidence type="ECO:0000313" key="2">
    <source>
        <dbReference type="Proteomes" id="UP000246991"/>
    </source>
</evidence>
<evidence type="ECO:0000313" key="1">
    <source>
        <dbReference type="EMBL" id="PWW75118.1"/>
    </source>
</evidence>
<comment type="caution">
    <text evidence="1">The sequence shown here is derived from an EMBL/GenBank/DDBJ whole genome shotgun (WGS) entry which is preliminary data.</text>
</comment>
<proteinExistence type="predicted"/>
<gene>
    <name evidence="1" type="ORF">C7212DRAFT_344976</name>
</gene>
<dbReference type="Proteomes" id="UP000246991">
    <property type="component" value="Unassembled WGS sequence"/>
</dbReference>
<dbReference type="EMBL" id="PYWC01000051">
    <property type="protein sequence ID" value="PWW75118.1"/>
    <property type="molecule type" value="Genomic_DNA"/>
</dbReference>